<keyword evidence="3" id="KW-1185">Reference proteome</keyword>
<organism evidence="2 3">
    <name type="scientific">Fusibacillus kribbianus</name>
    <dbReference type="NCBI Taxonomy" id="3044208"/>
    <lineage>
        <taxon>Bacteria</taxon>
        <taxon>Bacillati</taxon>
        <taxon>Bacillota</taxon>
        <taxon>Clostridia</taxon>
        <taxon>Lachnospirales</taxon>
        <taxon>Lachnospiraceae</taxon>
        <taxon>Fusibacillus</taxon>
    </lineage>
</organism>
<dbReference type="EMBL" id="JASGBQ010000004">
    <property type="protein sequence ID" value="MDI9241669.1"/>
    <property type="molecule type" value="Genomic_DNA"/>
</dbReference>
<dbReference type="InterPro" id="IPR001539">
    <property type="entry name" value="Peptidase_U32"/>
</dbReference>
<comment type="caution">
    <text evidence="2">The sequence shown here is derived from an EMBL/GenBank/DDBJ whole genome shotgun (WGS) entry which is preliminary data.</text>
</comment>
<feature type="domain" description="Peptidase U32 collagenase" evidence="1">
    <location>
        <begin position="321"/>
        <end position="435"/>
    </location>
</feature>
<dbReference type="InterPro" id="IPR020988">
    <property type="entry name" value="Pept_U32_collagenase"/>
</dbReference>
<proteinExistence type="predicted"/>
<evidence type="ECO:0000313" key="3">
    <source>
        <dbReference type="Proteomes" id="UP001300383"/>
    </source>
</evidence>
<dbReference type="Pfam" id="PF01136">
    <property type="entry name" value="Peptidase_U32"/>
    <property type="match status" value="1"/>
</dbReference>
<sequence length="733" mass="82905">MDRGKEQVIEVLAPAGSFESMKAAVNAGADAVYMGGTRFGARAYAENPEKNRLLEAIDYVHLHGRKLYLTVNTLVKERELEEELYDFLVPVYEAGVDALIVQDMGVWRAVRSWFPDLPLHASTQMTITGVNGAMEAKKAGAARIVTARELSIPEIKAIHDHVDVEIEAFVHGALCYCYSGQCLYSSLVGGRSGNRGRCAQPCRLPYEVWDGKKKRNRPEGLHVMNLKDLCGLDLLGELLDAGVCSLKIEGRMKSPRYTAGVVSVYRKYVDYYKKVGSKGWKTAKEDKEFLLELFDRGGFSNGYFHDKNGRHMVALPEKPSYRQVDAALFENLDRQYVESEIKEKIKGNLRIAQDLPATLSLSMGETSVSVSGETVLEAKKSPLSGSDLEKQMKKLGGTPFVFENLEIDLAPGCFLPVRALNELRRSAVEKLTEELLKKYRRQATRGREKKTTELSVNQAGNPVLSVLVEEEGQALAAIREQAVKRIYLSVNQVEWDRIPKLADMTKAAGKEFYLALPQICRDRAEKELYARESFFRIPQVDGFLLRIIDELPFIERFGKQYSYVADYSLYTFNRDARQTLFDRGISMDTAPLELNEKELKERGMDNSELVVYGRLPMMVSAQCIRRTTGDPACGKHTDFLILSDRKHMEFPVKNYCRFCYNVIYNSAPLWLADEIPSVRSLKAPMLRLQFTVEDAGEVTKVIRTYEAFLKGEKGPDLYKPESRTRGHYRRGVE</sequence>
<dbReference type="RefSeq" id="WP_283230180.1">
    <property type="nucleotide sequence ID" value="NZ_JASGBQ010000004.1"/>
</dbReference>
<evidence type="ECO:0000313" key="2">
    <source>
        <dbReference type="EMBL" id="MDI9241669.1"/>
    </source>
</evidence>
<dbReference type="PANTHER" id="PTHR30217">
    <property type="entry name" value="PEPTIDASE U32 FAMILY"/>
    <property type="match status" value="1"/>
</dbReference>
<evidence type="ECO:0000259" key="1">
    <source>
        <dbReference type="Pfam" id="PF12392"/>
    </source>
</evidence>
<reference evidence="2 3" key="1">
    <citation type="submission" date="2023-05" db="EMBL/GenBank/DDBJ databases">
        <title>[ruminococcus] sp. nov., isolated from a pig farm feces dump.</title>
        <authorList>
            <person name="Chang Y.-H."/>
        </authorList>
    </citation>
    <scope>NUCLEOTIDE SEQUENCE [LARGE SCALE GENOMIC DNA]</scope>
    <source>
        <strain evidence="2 3">YH-rum2234</strain>
    </source>
</reference>
<dbReference type="PANTHER" id="PTHR30217:SF10">
    <property type="entry name" value="23S RRNA 5-HYDROXYCYTIDINE C2501 SYNTHASE"/>
    <property type="match status" value="1"/>
</dbReference>
<protein>
    <submittedName>
        <fullName evidence="2">U32 family peptidase</fullName>
    </submittedName>
</protein>
<dbReference type="Proteomes" id="UP001300383">
    <property type="component" value="Unassembled WGS sequence"/>
</dbReference>
<dbReference type="AlphaFoldDB" id="A0AAP4BC37"/>
<name>A0AAP4BC37_9FIRM</name>
<dbReference type="InterPro" id="IPR051454">
    <property type="entry name" value="RNA/ubiquinone_mod_enzymes"/>
</dbReference>
<gene>
    <name evidence="2" type="ORF">QJ036_04140</name>
</gene>
<dbReference type="Pfam" id="PF12392">
    <property type="entry name" value="DUF3656"/>
    <property type="match status" value="1"/>
</dbReference>
<accession>A0AAP4BC37</accession>